<evidence type="ECO:0000256" key="7">
    <source>
        <dbReference type="PROSITE-ProRule" id="PRU01091"/>
    </source>
</evidence>
<dbReference type="InterPro" id="IPR001867">
    <property type="entry name" value="OmpR/PhoB-type_DNA-bd"/>
</dbReference>
<keyword evidence="3" id="KW-0805">Transcription regulation</keyword>
<accession>A0AAJ1V488</accession>
<dbReference type="GO" id="GO:0000156">
    <property type="term" value="F:phosphorelay response regulator activity"/>
    <property type="evidence" value="ECO:0007669"/>
    <property type="project" value="TreeGrafter"/>
</dbReference>
<dbReference type="AlphaFoldDB" id="A0AAJ1V488"/>
<keyword evidence="4 7" id="KW-0238">DNA-binding</keyword>
<organism evidence="10 11">
    <name type="scientific">Facklamia hominis</name>
    <dbReference type="NCBI Taxonomy" id="178214"/>
    <lineage>
        <taxon>Bacteria</taxon>
        <taxon>Bacillati</taxon>
        <taxon>Bacillota</taxon>
        <taxon>Bacilli</taxon>
        <taxon>Lactobacillales</taxon>
        <taxon>Aerococcaceae</taxon>
        <taxon>Facklamia</taxon>
    </lineage>
</organism>
<feature type="modified residue" description="4-aspartylphosphate" evidence="6">
    <location>
        <position position="51"/>
    </location>
</feature>
<dbReference type="InterPro" id="IPR039420">
    <property type="entry name" value="WalR-like"/>
</dbReference>
<dbReference type="PROSITE" id="PS51755">
    <property type="entry name" value="OMPR_PHOB"/>
    <property type="match status" value="1"/>
</dbReference>
<keyword evidence="2" id="KW-0902">Two-component regulatory system</keyword>
<dbReference type="PROSITE" id="PS50110">
    <property type="entry name" value="RESPONSE_REGULATORY"/>
    <property type="match status" value="1"/>
</dbReference>
<dbReference type="SMART" id="SM00862">
    <property type="entry name" value="Trans_reg_C"/>
    <property type="match status" value="1"/>
</dbReference>
<gene>
    <name evidence="10" type="ORF">QP433_08975</name>
</gene>
<dbReference type="CDD" id="cd00383">
    <property type="entry name" value="trans_reg_C"/>
    <property type="match status" value="1"/>
</dbReference>
<dbReference type="Gene3D" id="1.10.10.10">
    <property type="entry name" value="Winged helix-like DNA-binding domain superfamily/Winged helix DNA-binding domain"/>
    <property type="match status" value="1"/>
</dbReference>
<dbReference type="PANTHER" id="PTHR48111:SF21">
    <property type="entry name" value="DNA-BINDING DUAL MASTER TRANSCRIPTIONAL REGULATOR RPAA"/>
    <property type="match status" value="1"/>
</dbReference>
<dbReference type="GO" id="GO:0032993">
    <property type="term" value="C:protein-DNA complex"/>
    <property type="evidence" value="ECO:0007669"/>
    <property type="project" value="TreeGrafter"/>
</dbReference>
<keyword evidence="1 6" id="KW-0597">Phosphoprotein</keyword>
<evidence type="ECO:0000256" key="1">
    <source>
        <dbReference type="ARBA" id="ARBA00022553"/>
    </source>
</evidence>
<reference evidence="10" key="1">
    <citation type="submission" date="2023-05" db="EMBL/GenBank/DDBJ databases">
        <title>Cataloging the Phylogenetic Diversity of Human Bladder Bacteria.</title>
        <authorList>
            <person name="Du J."/>
        </authorList>
    </citation>
    <scope>NUCLEOTIDE SEQUENCE</scope>
    <source>
        <strain evidence="10">UMB1231</strain>
    </source>
</reference>
<keyword evidence="5" id="KW-0804">Transcription</keyword>
<dbReference type="Pfam" id="PF00072">
    <property type="entry name" value="Response_reg"/>
    <property type="match status" value="1"/>
</dbReference>
<evidence type="ECO:0000313" key="10">
    <source>
        <dbReference type="EMBL" id="MDK7188101.1"/>
    </source>
</evidence>
<comment type="caution">
    <text evidence="10">The sequence shown here is derived from an EMBL/GenBank/DDBJ whole genome shotgun (WGS) entry which is preliminary data.</text>
</comment>
<dbReference type="InterPro" id="IPR011006">
    <property type="entry name" value="CheY-like_superfamily"/>
</dbReference>
<dbReference type="SUPFAM" id="SSF52172">
    <property type="entry name" value="CheY-like"/>
    <property type="match status" value="1"/>
</dbReference>
<evidence type="ECO:0000259" key="9">
    <source>
        <dbReference type="PROSITE" id="PS51755"/>
    </source>
</evidence>
<dbReference type="EMBL" id="JASOOE010000026">
    <property type="protein sequence ID" value="MDK7188101.1"/>
    <property type="molecule type" value="Genomic_DNA"/>
</dbReference>
<dbReference type="Pfam" id="PF00486">
    <property type="entry name" value="Trans_reg_C"/>
    <property type="match status" value="1"/>
</dbReference>
<evidence type="ECO:0000256" key="5">
    <source>
        <dbReference type="ARBA" id="ARBA00023163"/>
    </source>
</evidence>
<sequence length="217" mass="24865">MTLLLVEDDELIRDGLSEYLRNEGYEVKEASDGGEAMIFFDPDVIKLVILDIQIPVLNGLEVLKRIREMSKVPVLMLTAFTGEDYKVAAFSSLADGYVEKPFSLPVVKAQIDALMERYYGQDSVFQYQETVVDFQSYSATVNDHPVKMNPKEIEILQCLVMNQGQVLSRGQIIDQVWKDSDEIPFDRVIDVYIKELRRKLKLDCIVTVRNVGYKLEK</sequence>
<feature type="domain" description="Response regulatory" evidence="8">
    <location>
        <begin position="2"/>
        <end position="115"/>
    </location>
</feature>
<dbReference type="Gene3D" id="3.40.50.2300">
    <property type="match status" value="1"/>
</dbReference>
<proteinExistence type="predicted"/>
<dbReference type="PANTHER" id="PTHR48111">
    <property type="entry name" value="REGULATOR OF RPOS"/>
    <property type="match status" value="1"/>
</dbReference>
<dbReference type="InterPro" id="IPR036388">
    <property type="entry name" value="WH-like_DNA-bd_sf"/>
</dbReference>
<dbReference type="GO" id="GO:0005829">
    <property type="term" value="C:cytosol"/>
    <property type="evidence" value="ECO:0007669"/>
    <property type="project" value="TreeGrafter"/>
</dbReference>
<dbReference type="RefSeq" id="WP_285066515.1">
    <property type="nucleotide sequence ID" value="NZ_JASOOE010000026.1"/>
</dbReference>
<name>A0AAJ1V488_9LACT</name>
<evidence type="ECO:0000259" key="8">
    <source>
        <dbReference type="PROSITE" id="PS50110"/>
    </source>
</evidence>
<dbReference type="SMART" id="SM00448">
    <property type="entry name" value="REC"/>
    <property type="match status" value="1"/>
</dbReference>
<dbReference type="InterPro" id="IPR001789">
    <property type="entry name" value="Sig_transdc_resp-reg_receiver"/>
</dbReference>
<feature type="DNA-binding region" description="OmpR/PhoB-type" evidence="7">
    <location>
        <begin position="122"/>
        <end position="217"/>
    </location>
</feature>
<evidence type="ECO:0000256" key="3">
    <source>
        <dbReference type="ARBA" id="ARBA00023015"/>
    </source>
</evidence>
<dbReference type="GO" id="GO:0006355">
    <property type="term" value="P:regulation of DNA-templated transcription"/>
    <property type="evidence" value="ECO:0007669"/>
    <property type="project" value="InterPro"/>
</dbReference>
<dbReference type="Proteomes" id="UP001229251">
    <property type="component" value="Unassembled WGS sequence"/>
</dbReference>
<dbReference type="CDD" id="cd17574">
    <property type="entry name" value="REC_OmpR"/>
    <property type="match status" value="1"/>
</dbReference>
<evidence type="ECO:0000256" key="2">
    <source>
        <dbReference type="ARBA" id="ARBA00023012"/>
    </source>
</evidence>
<protein>
    <submittedName>
        <fullName evidence="10">Response regulator transcription factor</fullName>
    </submittedName>
</protein>
<evidence type="ECO:0000313" key="11">
    <source>
        <dbReference type="Proteomes" id="UP001229251"/>
    </source>
</evidence>
<feature type="domain" description="OmpR/PhoB-type" evidence="9">
    <location>
        <begin position="122"/>
        <end position="217"/>
    </location>
</feature>
<evidence type="ECO:0000256" key="4">
    <source>
        <dbReference type="ARBA" id="ARBA00023125"/>
    </source>
</evidence>
<dbReference type="GO" id="GO:0000976">
    <property type="term" value="F:transcription cis-regulatory region binding"/>
    <property type="evidence" value="ECO:0007669"/>
    <property type="project" value="TreeGrafter"/>
</dbReference>
<evidence type="ECO:0000256" key="6">
    <source>
        <dbReference type="PROSITE-ProRule" id="PRU00169"/>
    </source>
</evidence>